<dbReference type="PIRSF" id="PIRSF003113">
    <property type="entry name" value="BolA"/>
    <property type="match status" value="1"/>
</dbReference>
<evidence type="ECO:0000313" key="4">
    <source>
        <dbReference type="EMBL" id="OOF35055.1"/>
    </source>
</evidence>
<evidence type="ECO:0000256" key="3">
    <source>
        <dbReference type="SAM" id="MobiDB-lite"/>
    </source>
</evidence>
<name>A0ABX3KTH8_SALCS</name>
<dbReference type="InterPro" id="IPR002634">
    <property type="entry name" value="BolA"/>
</dbReference>
<accession>A0ABX3KTH8</accession>
<dbReference type="Pfam" id="PF01722">
    <property type="entry name" value="BolA"/>
    <property type="match status" value="1"/>
</dbReference>
<dbReference type="PANTHER" id="PTHR46229">
    <property type="entry name" value="BOLA TRANSCRIPTION REGULATOR"/>
    <property type="match status" value="1"/>
</dbReference>
<dbReference type="SUPFAM" id="SSF82657">
    <property type="entry name" value="BolA-like"/>
    <property type="match status" value="1"/>
</dbReference>
<evidence type="ECO:0000256" key="2">
    <source>
        <dbReference type="RuleBase" id="RU003860"/>
    </source>
</evidence>
<proteinExistence type="inferred from homology"/>
<dbReference type="RefSeq" id="WP_077461629.1">
    <property type="nucleotide sequence ID" value="NZ_MUFR01000004.1"/>
</dbReference>
<evidence type="ECO:0000313" key="5">
    <source>
        <dbReference type="Proteomes" id="UP000189431"/>
    </source>
</evidence>
<organism evidence="4 5">
    <name type="scientific">Salinivibrio costicola subsp. alcaliphilus</name>
    <dbReference type="NCBI Taxonomy" id="272773"/>
    <lineage>
        <taxon>Bacteria</taxon>
        <taxon>Pseudomonadati</taxon>
        <taxon>Pseudomonadota</taxon>
        <taxon>Gammaproteobacteria</taxon>
        <taxon>Vibrionales</taxon>
        <taxon>Vibrionaceae</taxon>
        <taxon>Salinivibrio</taxon>
    </lineage>
</organism>
<keyword evidence="5" id="KW-1185">Reference proteome</keyword>
<dbReference type="InterPro" id="IPR036065">
    <property type="entry name" value="BolA-like_sf"/>
</dbReference>
<dbReference type="NCBIfam" id="NF008638">
    <property type="entry name" value="PRK11628.1"/>
    <property type="match status" value="1"/>
</dbReference>
<gene>
    <name evidence="4" type="ORF">BZJ21_02070</name>
</gene>
<dbReference type="PANTHER" id="PTHR46229:SF2">
    <property type="entry name" value="BOLA-LIKE PROTEIN 1"/>
    <property type="match status" value="1"/>
</dbReference>
<protein>
    <submittedName>
        <fullName evidence="4">BolA family transcriptional regulator</fullName>
    </submittedName>
</protein>
<reference evidence="5" key="1">
    <citation type="submission" date="2017-01" db="EMBL/GenBank/DDBJ databases">
        <title>Draft genome of the species Salinivibrio costicola subsp. alcaliphilus.</title>
        <authorList>
            <person name="Lopez-Hermoso C."/>
            <person name="De La Haba R."/>
            <person name="Sanchez-Porro C."/>
            <person name="Ventosa A."/>
        </authorList>
    </citation>
    <scope>NUCLEOTIDE SEQUENCE [LARGE SCALE GENOMIC DNA]</scope>
    <source>
        <strain evidence="5">CBH448</strain>
    </source>
</reference>
<dbReference type="InterPro" id="IPR050961">
    <property type="entry name" value="BolA/IbaG_stress_morph_reg"/>
</dbReference>
<sequence>MKIETEITEKLTRAFTPAHLEVHNESYMHNVPEGAESHFKVVVVSELFSDQRLIQRHRAVNSTLADELAGEVHALAIHTYSPQEWQAQTQAPDSPACRGGDVNAS</sequence>
<comment type="caution">
    <text evidence="4">The sequence shown here is derived from an EMBL/GenBank/DDBJ whole genome shotgun (WGS) entry which is preliminary data.</text>
</comment>
<dbReference type="EMBL" id="MUFR01000004">
    <property type="protein sequence ID" value="OOF35055.1"/>
    <property type="molecule type" value="Genomic_DNA"/>
</dbReference>
<feature type="region of interest" description="Disordered" evidence="3">
    <location>
        <begin position="84"/>
        <end position="105"/>
    </location>
</feature>
<comment type="similarity">
    <text evidence="1 2">Belongs to the BolA/IbaG family.</text>
</comment>
<dbReference type="Gene3D" id="3.30.300.90">
    <property type="entry name" value="BolA-like"/>
    <property type="match status" value="1"/>
</dbReference>
<dbReference type="Proteomes" id="UP000189431">
    <property type="component" value="Unassembled WGS sequence"/>
</dbReference>
<evidence type="ECO:0000256" key="1">
    <source>
        <dbReference type="ARBA" id="ARBA00005578"/>
    </source>
</evidence>